<keyword evidence="1" id="KW-0863">Zinc-finger</keyword>
<evidence type="ECO:0000259" key="2">
    <source>
        <dbReference type="Pfam" id="PF18995"/>
    </source>
</evidence>
<dbReference type="EMBL" id="CAJPVJ010014240">
    <property type="protein sequence ID" value="CAG2175243.1"/>
    <property type="molecule type" value="Genomic_DNA"/>
</dbReference>
<dbReference type="GO" id="GO:0008270">
    <property type="term" value="F:zinc ion binding"/>
    <property type="evidence" value="ECO:0007669"/>
    <property type="project" value="UniProtKB-UniRule"/>
</dbReference>
<comment type="similarity">
    <text evidence="1">Belongs to the E3 ubiquitin-protein ligase UBR1-like family.</text>
</comment>
<dbReference type="Pfam" id="PF18995">
    <property type="entry name" value="PRT6_C"/>
    <property type="match status" value="1"/>
</dbReference>
<dbReference type="EC" id="2.3.2.27" evidence="1"/>
<comment type="function">
    <text evidence="1">Ubiquitin ligase protein which is a component of the N-end rule pathway. Recognizes and binds to proteins bearing specific N-terminal residues that are destabilizing according to the N-end rule, leading to their ubiquitination and subsequent degradation.</text>
</comment>
<dbReference type="GO" id="GO:0005737">
    <property type="term" value="C:cytoplasm"/>
    <property type="evidence" value="ECO:0007669"/>
    <property type="project" value="TreeGrafter"/>
</dbReference>
<proteinExistence type="inferred from homology"/>
<dbReference type="Proteomes" id="UP000728032">
    <property type="component" value="Unassembled WGS sequence"/>
</dbReference>
<gene>
    <name evidence="3" type="ORF">ONB1V03_LOCUS14682</name>
</gene>
<dbReference type="InterPro" id="IPR039164">
    <property type="entry name" value="UBR1-like"/>
</dbReference>
<dbReference type="InterPro" id="IPR044046">
    <property type="entry name" value="E3_ligase_UBR-like_C"/>
</dbReference>
<dbReference type="AlphaFoldDB" id="A0A7R9QUD5"/>
<dbReference type="EMBL" id="OC929065">
    <property type="protein sequence ID" value="CAD7658057.1"/>
    <property type="molecule type" value="Genomic_DNA"/>
</dbReference>
<feature type="non-terminal residue" evidence="3">
    <location>
        <position position="1"/>
    </location>
</feature>
<protein>
    <recommendedName>
        <fullName evidence="1">E3 ubiquitin-protein ligase</fullName>
        <ecNumber evidence="1">2.3.2.27</ecNumber>
    </recommendedName>
</protein>
<keyword evidence="4" id="KW-1185">Reference proteome</keyword>
<evidence type="ECO:0000313" key="4">
    <source>
        <dbReference type="Proteomes" id="UP000728032"/>
    </source>
</evidence>
<comment type="catalytic activity">
    <reaction evidence="1">
        <text>S-ubiquitinyl-[E2 ubiquitin-conjugating enzyme]-L-cysteine + [acceptor protein]-L-lysine = [E2 ubiquitin-conjugating enzyme]-L-cysteine + N(6)-ubiquitinyl-[acceptor protein]-L-lysine.</text>
        <dbReference type="EC" id="2.3.2.27"/>
    </reaction>
</comment>
<keyword evidence="1" id="KW-0862">Zinc</keyword>
<accession>A0A7R9QUD5</accession>
<keyword evidence="1" id="KW-0833">Ubl conjugation pathway</keyword>
<name>A0A7R9QUD5_9ACAR</name>
<dbReference type="PANTHER" id="PTHR21497">
    <property type="entry name" value="UBIQUITIN LIGASE E3 ALPHA-RELATED"/>
    <property type="match status" value="1"/>
</dbReference>
<keyword evidence="1" id="KW-0479">Metal-binding</keyword>
<keyword evidence="1" id="KW-0808">Transferase</keyword>
<dbReference type="GO" id="GO:0000151">
    <property type="term" value="C:ubiquitin ligase complex"/>
    <property type="evidence" value="ECO:0007669"/>
    <property type="project" value="TreeGrafter"/>
</dbReference>
<dbReference type="GO" id="GO:0016567">
    <property type="term" value="P:protein ubiquitination"/>
    <property type="evidence" value="ECO:0007669"/>
    <property type="project" value="UniProtKB-UniRule"/>
</dbReference>
<dbReference type="OrthoDB" id="6516138at2759"/>
<dbReference type="UniPathway" id="UPA00143"/>
<evidence type="ECO:0000256" key="1">
    <source>
        <dbReference type="RuleBase" id="RU366018"/>
    </source>
</evidence>
<dbReference type="GO" id="GO:0061630">
    <property type="term" value="F:ubiquitin protein ligase activity"/>
    <property type="evidence" value="ECO:0007669"/>
    <property type="project" value="UniProtKB-UniRule"/>
</dbReference>
<organism evidence="3">
    <name type="scientific">Oppiella nova</name>
    <dbReference type="NCBI Taxonomy" id="334625"/>
    <lineage>
        <taxon>Eukaryota</taxon>
        <taxon>Metazoa</taxon>
        <taxon>Ecdysozoa</taxon>
        <taxon>Arthropoda</taxon>
        <taxon>Chelicerata</taxon>
        <taxon>Arachnida</taxon>
        <taxon>Acari</taxon>
        <taxon>Acariformes</taxon>
        <taxon>Sarcoptiformes</taxon>
        <taxon>Oribatida</taxon>
        <taxon>Brachypylina</taxon>
        <taxon>Oppioidea</taxon>
        <taxon>Oppiidae</taxon>
        <taxon>Oppiella</taxon>
    </lineage>
</organism>
<evidence type="ECO:0000313" key="3">
    <source>
        <dbReference type="EMBL" id="CAD7658057.1"/>
    </source>
</evidence>
<comment type="pathway">
    <text evidence="1">Protein modification; protein ubiquitination.</text>
</comment>
<dbReference type="GO" id="GO:0071596">
    <property type="term" value="P:ubiquitin-dependent protein catabolic process via the N-end rule pathway"/>
    <property type="evidence" value="ECO:0007669"/>
    <property type="project" value="UniProtKB-UniRule"/>
</dbReference>
<sequence length="173" mass="19310">LIEFQPKLIAQPHALNHLVQLPNDYSDLINSVSQFTCPNSEGDDSRSPTMCLICGTILCSHSYCCQKELEGSMVGSCTWHSHFCGAGQGMFLRIRDCKILLLAGKTKGCYSAPPYVDEYGETDQGLIRGYPLHLCHTSYAELHRLWLRHGIPEQIAHALETSSNLAAFNWQLL</sequence>
<dbReference type="PANTHER" id="PTHR21497:SF24">
    <property type="entry name" value="E3 UBIQUITIN-PROTEIN LIGASE UBR1"/>
    <property type="match status" value="1"/>
</dbReference>
<feature type="domain" description="E3 ubiquitin-protein ligase UBR-like C-terminal" evidence="2">
    <location>
        <begin position="9"/>
        <end position="147"/>
    </location>
</feature>
<reference evidence="3" key="1">
    <citation type="submission" date="2020-11" db="EMBL/GenBank/DDBJ databases">
        <authorList>
            <person name="Tran Van P."/>
        </authorList>
    </citation>
    <scope>NUCLEOTIDE SEQUENCE</scope>
</reference>